<dbReference type="Gene3D" id="2.20.25.240">
    <property type="match status" value="1"/>
</dbReference>
<sequence>MERESAPLLWDLQSTLFSSTHFDVQDGWATENSQCSVLPSIWKCLECDRKLADMSPVFIGDGFRKKSRFYYKGDGFYYYKNRTLVNESASLRCINWKRLRCPGRAVASKDWKSLTISTDHTCMPNYNFCKVRKLRQAIIARCSSRDTTRPKTIVSQESECYSRDIRLQCSAKILRSAIRRARMRVVPRLPHTLSQLDEVLRSEQFKHLTMTKSGDGYLYAGSCGSARMRSRCLIFQSPTMKEIMCTSAKEVFADATWDGRPSCPNSSQVFSMTTLLNNQILPLCVCLMESKSEHTYTILLQAIKELNPGFKPDKIHTDFEFAEYNSFKKIFVDAIVEGCLYHYSNNLSAQANKLGLARFIAANETIDSLVRSCLAIPLVPTPRIPEALAAVMTRASEENFYRVLDPFFKYVYEEYIAKRTHVLSVYGSENRTNNVAESWNNSLQLAMNVRRPNVFNFINGLLTLEEQAAQDYFDINRGENTTRGRKVSALVNDARICNLTRLLDRNQITMSNFLRNASRTLENPYRRHCPRPPPQV</sequence>
<dbReference type="RefSeq" id="XP_052122354.1">
    <property type="nucleotide sequence ID" value="XM_052266394.1"/>
</dbReference>
<feature type="domain" description="MULE transposase" evidence="1">
    <location>
        <begin position="276"/>
        <end position="346"/>
    </location>
</feature>
<gene>
    <name evidence="3 4" type="primary">LOC113209080</name>
</gene>
<dbReference type="GeneID" id="113209080"/>
<dbReference type="AlphaFoldDB" id="A0A6J1SUP6"/>
<name>A0A6J1SUP6_FRAOC</name>
<evidence type="ECO:0000259" key="1">
    <source>
        <dbReference type="Pfam" id="PF10551"/>
    </source>
</evidence>
<accession>A0A6J1SUP6</accession>
<evidence type="ECO:0000313" key="2">
    <source>
        <dbReference type="Proteomes" id="UP000504606"/>
    </source>
</evidence>
<proteinExistence type="predicted"/>
<dbReference type="InterPro" id="IPR018289">
    <property type="entry name" value="MULE_transposase_dom"/>
</dbReference>
<organism evidence="2 3">
    <name type="scientific">Frankliniella occidentalis</name>
    <name type="common">Western flower thrips</name>
    <name type="synonym">Euthrips occidentalis</name>
    <dbReference type="NCBI Taxonomy" id="133901"/>
    <lineage>
        <taxon>Eukaryota</taxon>
        <taxon>Metazoa</taxon>
        <taxon>Ecdysozoa</taxon>
        <taxon>Arthropoda</taxon>
        <taxon>Hexapoda</taxon>
        <taxon>Insecta</taxon>
        <taxon>Pterygota</taxon>
        <taxon>Neoptera</taxon>
        <taxon>Paraneoptera</taxon>
        <taxon>Thysanoptera</taxon>
        <taxon>Terebrantia</taxon>
        <taxon>Thripoidea</taxon>
        <taxon>Thripidae</taxon>
        <taxon>Frankliniella</taxon>
    </lineage>
</organism>
<dbReference type="OrthoDB" id="90756at2759"/>
<dbReference type="KEGG" id="foc:113209080"/>
<keyword evidence="2" id="KW-1185">Reference proteome</keyword>
<evidence type="ECO:0000313" key="4">
    <source>
        <dbReference type="RefSeq" id="XP_052122354.1"/>
    </source>
</evidence>
<reference evidence="3 4" key="1">
    <citation type="submission" date="2025-04" db="UniProtKB">
        <authorList>
            <consortium name="RefSeq"/>
        </authorList>
    </citation>
    <scope>IDENTIFICATION</scope>
    <source>
        <tissue evidence="3 4">Whole organism</tissue>
    </source>
</reference>
<dbReference type="RefSeq" id="XP_026282206.2">
    <property type="nucleotide sequence ID" value="XM_026426421.2"/>
</dbReference>
<evidence type="ECO:0000313" key="3">
    <source>
        <dbReference type="RefSeq" id="XP_026282206.2"/>
    </source>
</evidence>
<protein>
    <submittedName>
        <fullName evidence="3 4">Uncharacterized protein LOC113209080 isoform X1</fullName>
    </submittedName>
</protein>
<dbReference type="Proteomes" id="UP000504606">
    <property type="component" value="Unplaced"/>
</dbReference>
<dbReference type="Pfam" id="PF10551">
    <property type="entry name" value="MULE"/>
    <property type="match status" value="1"/>
</dbReference>